<dbReference type="RefSeq" id="WP_090943430.1">
    <property type="nucleotide sequence ID" value="NZ_FOTS01000065.1"/>
</dbReference>
<dbReference type="PANTHER" id="PTHR10584:SF166">
    <property type="entry name" value="RIBOKINASE"/>
    <property type="match status" value="1"/>
</dbReference>
<evidence type="ECO:0000259" key="3">
    <source>
        <dbReference type="Pfam" id="PF00294"/>
    </source>
</evidence>
<sequence length="315" mass="33769">MSKIVCLGILVADLIAKPVNQFPAKGKLTNVDAMELHTGGCATNSAIDLAKLGEDVGVIGLIGSDHLGSFILNRLKAENVDITGVKQTVQSGTSTSMVFSDPDGERSFLYYPGTNGIFAEGDIDFSVIERCEILFIAGSLLMPTLDGEPTARLLKRTQQLGKYTILDTAWDPTGKWMSAISPCLPYLNLFIPSIEEAQMLSGKDNVEDMAKVFLTAGAQNVVIKCGSKGCYVENSTEKHYQPAYKVNAIDANGAGDSFVAGFIAGLANKWELKRCAKFANAVGAHCVTALGASSGIKSKEEIILFIENRSTYHDQ</sequence>
<reference evidence="5" key="1">
    <citation type="submission" date="2016-10" db="EMBL/GenBank/DDBJ databases">
        <authorList>
            <person name="Varghese N."/>
            <person name="Submissions S."/>
        </authorList>
    </citation>
    <scope>NUCLEOTIDE SEQUENCE [LARGE SCALE GENOMIC DNA]</scope>
    <source>
        <strain evidence="5">DSM 13327</strain>
    </source>
</reference>
<dbReference type="InterPro" id="IPR011611">
    <property type="entry name" value="PfkB_dom"/>
</dbReference>
<dbReference type="GO" id="GO:0005829">
    <property type="term" value="C:cytosol"/>
    <property type="evidence" value="ECO:0007669"/>
    <property type="project" value="TreeGrafter"/>
</dbReference>
<dbReference type="OrthoDB" id="9788681at2"/>
<dbReference type="InterPro" id="IPR029056">
    <property type="entry name" value="Ribokinase-like"/>
</dbReference>
<evidence type="ECO:0000256" key="1">
    <source>
        <dbReference type="ARBA" id="ARBA00022679"/>
    </source>
</evidence>
<dbReference type="Gene3D" id="3.40.1190.20">
    <property type="match status" value="1"/>
</dbReference>
<evidence type="ECO:0000256" key="2">
    <source>
        <dbReference type="ARBA" id="ARBA00022777"/>
    </source>
</evidence>
<dbReference type="EMBL" id="FOTS01000065">
    <property type="protein sequence ID" value="SFM27884.1"/>
    <property type="molecule type" value="Genomic_DNA"/>
</dbReference>
<dbReference type="AlphaFoldDB" id="A0A1I4PJR0"/>
<dbReference type="STRING" id="1123291.SAMN04490355_106513"/>
<evidence type="ECO:0000313" key="4">
    <source>
        <dbReference type="EMBL" id="SFM27884.1"/>
    </source>
</evidence>
<dbReference type="Pfam" id="PF00294">
    <property type="entry name" value="PfkB"/>
    <property type="match status" value="1"/>
</dbReference>
<dbReference type="SUPFAM" id="SSF53613">
    <property type="entry name" value="Ribokinase-like"/>
    <property type="match status" value="1"/>
</dbReference>
<dbReference type="GO" id="GO:0016301">
    <property type="term" value="F:kinase activity"/>
    <property type="evidence" value="ECO:0007669"/>
    <property type="project" value="UniProtKB-KW"/>
</dbReference>
<gene>
    <name evidence="4" type="ORF">SAMN04490355_106513</name>
</gene>
<keyword evidence="5" id="KW-1185">Reference proteome</keyword>
<dbReference type="Proteomes" id="UP000199520">
    <property type="component" value="Unassembled WGS sequence"/>
</dbReference>
<accession>A0A1I4PJR0</accession>
<evidence type="ECO:0000313" key="5">
    <source>
        <dbReference type="Proteomes" id="UP000199520"/>
    </source>
</evidence>
<keyword evidence="2 4" id="KW-0418">Kinase</keyword>
<dbReference type="CDD" id="cd01166">
    <property type="entry name" value="KdgK"/>
    <property type="match status" value="1"/>
</dbReference>
<name>A0A1I4PJR0_9FIRM</name>
<protein>
    <submittedName>
        <fullName evidence="4">Sugar or nucleoside kinase, ribokinase family</fullName>
    </submittedName>
</protein>
<dbReference type="PANTHER" id="PTHR10584">
    <property type="entry name" value="SUGAR KINASE"/>
    <property type="match status" value="1"/>
</dbReference>
<organism evidence="4 5">
    <name type="scientific">Pelosinus propionicus DSM 13327</name>
    <dbReference type="NCBI Taxonomy" id="1123291"/>
    <lineage>
        <taxon>Bacteria</taxon>
        <taxon>Bacillati</taxon>
        <taxon>Bacillota</taxon>
        <taxon>Negativicutes</taxon>
        <taxon>Selenomonadales</taxon>
        <taxon>Sporomusaceae</taxon>
        <taxon>Pelosinus</taxon>
    </lineage>
</organism>
<proteinExistence type="predicted"/>
<keyword evidence="1" id="KW-0808">Transferase</keyword>
<feature type="domain" description="Carbohydrate kinase PfkB" evidence="3">
    <location>
        <begin position="1"/>
        <end position="296"/>
    </location>
</feature>